<evidence type="ECO:0000256" key="1">
    <source>
        <dbReference type="SAM" id="SignalP"/>
    </source>
</evidence>
<dbReference type="RefSeq" id="WP_148063753.1">
    <property type="nucleotide sequence ID" value="NZ_VRYZ01000003.1"/>
</dbReference>
<accession>A0A5C8ZX05</accession>
<name>A0A5C8ZX05_9GAMM</name>
<dbReference type="AlphaFoldDB" id="A0A5C8ZX05"/>
<keyword evidence="3" id="KW-1185">Reference proteome</keyword>
<proteinExistence type="predicted"/>
<comment type="caution">
    <text evidence="2">The sequence shown here is derived from an EMBL/GenBank/DDBJ whole genome shotgun (WGS) entry which is preliminary data.</text>
</comment>
<dbReference type="Proteomes" id="UP000321933">
    <property type="component" value="Unassembled WGS sequence"/>
</dbReference>
<evidence type="ECO:0000313" key="2">
    <source>
        <dbReference type="EMBL" id="TXS92379.1"/>
    </source>
</evidence>
<protein>
    <recommendedName>
        <fullName evidence="4">DUF1329 domain-containing protein</fullName>
    </recommendedName>
</protein>
<dbReference type="EMBL" id="VRYZ01000003">
    <property type="protein sequence ID" value="TXS92379.1"/>
    <property type="molecule type" value="Genomic_DNA"/>
</dbReference>
<feature type="chain" id="PRO_5022956949" description="DUF1329 domain-containing protein" evidence="1">
    <location>
        <begin position="25"/>
        <end position="382"/>
    </location>
</feature>
<evidence type="ECO:0008006" key="4">
    <source>
        <dbReference type="Google" id="ProtNLM"/>
    </source>
</evidence>
<dbReference type="OrthoDB" id="8564954at2"/>
<feature type="signal peptide" evidence="1">
    <location>
        <begin position="1"/>
        <end position="24"/>
    </location>
</feature>
<evidence type="ECO:0000313" key="3">
    <source>
        <dbReference type="Proteomes" id="UP000321933"/>
    </source>
</evidence>
<organism evidence="2 3">
    <name type="scientific">Parahaliea aestuarii</name>
    <dbReference type="NCBI Taxonomy" id="1852021"/>
    <lineage>
        <taxon>Bacteria</taxon>
        <taxon>Pseudomonadati</taxon>
        <taxon>Pseudomonadota</taxon>
        <taxon>Gammaproteobacteria</taxon>
        <taxon>Cellvibrionales</taxon>
        <taxon>Halieaceae</taxon>
        <taxon>Parahaliea</taxon>
    </lineage>
</organism>
<sequence length="382" mass="42921">MPGLTIAGALLTLLAVSGAGRVVAENPSQTTGQAPEQRQYTYAWPYTAKGDMAPRGGTSTGSNVTLVKEPSAAWQALQAGGLSAKERDRRAILAMAGPYRASFDFIETVGFTPDYTPPRPYQSWGTEFVYVLADEPDFISLQHIMVMKFEMPDGTESEPVVIKHWRQDWRYQDRLLNVFIGDGTWEQRKLGESEVAGAWSQAVFQVDDSPRYEGIGRWQHSPGYSSWQSDTTWRPLPRREFSVRDDYDALAGTNRHTITPTGWIHEEDNLKLVLAGRGEPATGQPYLAREAGFNRYERIRDHDFSAGDEYWERTGSFWADVRKAWDRLLASNARVTLLEESEGEKLFSVMFEYADGISAKQPYDSSAGNAFIAETLARFSSR</sequence>
<reference evidence="2 3" key="1">
    <citation type="submission" date="2019-08" db="EMBL/GenBank/DDBJ databases">
        <title>Parahaliea maris sp. nov., isolated from the surface seawater.</title>
        <authorList>
            <person name="Liu Y."/>
        </authorList>
    </citation>
    <scope>NUCLEOTIDE SEQUENCE [LARGE SCALE GENOMIC DNA]</scope>
    <source>
        <strain evidence="2 3">S2-26</strain>
    </source>
</reference>
<dbReference type="InterPro" id="IPR046715">
    <property type="entry name" value="DUF6607"/>
</dbReference>
<dbReference type="Pfam" id="PF20311">
    <property type="entry name" value="DUF6607"/>
    <property type="match status" value="1"/>
</dbReference>
<gene>
    <name evidence="2" type="ORF">FVW59_08120</name>
</gene>
<keyword evidence="1" id="KW-0732">Signal</keyword>